<reference evidence="1" key="1">
    <citation type="submission" date="2019-12" db="EMBL/GenBank/DDBJ databases">
        <title>Genome sequencing and annotation of Brassica cretica.</title>
        <authorList>
            <person name="Studholme D.J."/>
            <person name="Sarris P.F."/>
        </authorList>
    </citation>
    <scope>NUCLEOTIDE SEQUENCE</scope>
    <source>
        <strain evidence="1">PFS-001/15</strain>
        <tissue evidence="1">Leaf</tissue>
    </source>
</reference>
<gene>
    <name evidence="1" type="ORF">F2Q68_00032977</name>
</gene>
<dbReference type="AlphaFoldDB" id="A0A8S9G7P0"/>
<dbReference type="EMBL" id="QGKW02002005">
    <property type="protein sequence ID" value="KAF2540617.1"/>
    <property type="molecule type" value="Genomic_DNA"/>
</dbReference>
<comment type="caution">
    <text evidence="1">The sequence shown here is derived from an EMBL/GenBank/DDBJ whole genome shotgun (WGS) entry which is preliminary data.</text>
</comment>
<evidence type="ECO:0000313" key="1">
    <source>
        <dbReference type="EMBL" id="KAF2540617.1"/>
    </source>
</evidence>
<evidence type="ECO:0000313" key="2">
    <source>
        <dbReference type="Proteomes" id="UP000712281"/>
    </source>
</evidence>
<dbReference type="Proteomes" id="UP000712281">
    <property type="component" value="Unassembled WGS sequence"/>
</dbReference>
<protein>
    <submittedName>
        <fullName evidence="1">Uncharacterized protein</fullName>
    </submittedName>
</protein>
<proteinExistence type="predicted"/>
<name>A0A8S9G7P0_BRACR</name>
<sequence>MVIALLLHGARHTTHRHWSVMRHLKHNALSGAEVSSCTLESGLWLSRAERGRGELLHVRVLVGVRRLSRSTYPSDDKHLRTRSRGELLHVVPGQDFEGTELGSCILSHCLFLRDVVFVACLGLDLRGWGPGVGDLDENDVHKFLKDVVDKRHQTKLPILRASCSGELIRKQENSLKASSIEHSPKWLQADIDRASGTHPGAPLEEDADETKIQAIAADDENVDAESSKKKPIDHHRYAMVAVLLTMEERFSVVRRSATFHSKQRGEALQRPWSYTEEEIDWSEMVRQKR</sequence>
<accession>A0A8S9G7P0</accession>
<organism evidence="1 2">
    <name type="scientific">Brassica cretica</name>
    <name type="common">Mustard</name>
    <dbReference type="NCBI Taxonomy" id="69181"/>
    <lineage>
        <taxon>Eukaryota</taxon>
        <taxon>Viridiplantae</taxon>
        <taxon>Streptophyta</taxon>
        <taxon>Embryophyta</taxon>
        <taxon>Tracheophyta</taxon>
        <taxon>Spermatophyta</taxon>
        <taxon>Magnoliopsida</taxon>
        <taxon>eudicotyledons</taxon>
        <taxon>Gunneridae</taxon>
        <taxon>Pentapetalae</taxon>
        <taxon>rosids</taxon>
        <taxon>malvids</taxon>
        <taxon>Brassicales</taxon>
        <taxon>Brassicaceae</taxon>
        <taxon>Brassiceae</taxon>
        <taxon>Brassica</taxon>
    </lineage>
</organism>